<sequence length="43" mass="4873">MPGLEPVWCYWLRRLRIVTIAAVDQALVDALAARPPADHFARI</sequence>
<organism evidence="1 2">
    <name type="scientific">Microtetraspora malaysiensis</name>
    <dbReference type="NCBI Taxonomy" id="161358"/>
    <lineage>
        <taxon>Bacteria</taxon>
        <taxon>Bacillati</taxon>
        <taxon>Actinomycetota</taxon>
        <taxon>Actinomycetes</taxon>
        <taxon>Streptosporangiales</taxon>
        <taxon>Streptosporangiaceae</taxon>
        <taxon>Microtetraspora</taxon>
    </lineage>
</organism>
<dbReference type="Proteomes" id="UP001602013">
    <property type="component" value="Unassembled WGS sequence"/>
</dbReference>
<dbReference type="RefSeq" id="WP_387418265.1">
    <property type="nucleotide sequence ID" value="NZ_JBIASD010000067.1"/>
</dbReference>
<name>A0ABW6T8E4_9ACTN</name>
<evidence type="ECO:0000313" key="1">
    <source>
        <dbReference type="EMBL" id="MFF3672105.1"/>
    </source>
</evidence>
<accession>A0ABW6T8E4</accession>
<proteinExistence type="predicted"/>
<comment type="caution">
    <text evidence="1">The sequence shown here is derived from an EMBL/GenBank/DDBJ whole genome shotgun (WGS) entry which is preliminary data.</text>
</comment>
<dbReference type="EMBL" id="JBIASD010000067">
    <property type="protein sequence ID" value="MFF3672105.1"/>
    <property type="molecule type" value="Genomic_DNA"/>
</dbReference>
<evidence type="ECO:0000313" key="2">
    <source>
        <dbReference type="Proteomes" id="UP001602013"/>
    </source>
</evidence>
<gene>
    <name evidence="1" type="ORF">ACFYXI_41940</name>
</gene>
<reference evidence="1 2" key="1">
    <citation type="submission" date="2024-10" db="EMBL/GenBank/DDBJ databases">
        <title>The Natural Products Discovery Center: Release of the First 8490 Sequenced Strains for Exploring Actinobacteria Biosynthetic Diversity.</title>
        <authorList>
            <person name="Kalkreuter E."/>
            <person name="Kautsar S.A."/>
            <person name="Yang D."/>
            <person name="Bader C.D."/>
            <person name="Teijaro C.N."/>
            <person name="Fluegel L."/>
            <person name="Davis C.M."/>
            <person name="Simpson J.R."/>
            <person name="Lauterbach L."/>
            <person name="Steele A.D."/>
            <person name="Gui C."/>
            <person name="Meng S."/>
            <person name="Li G."/>
            <person name="Viehrig K."/>
            <person name="Ye F."/>
            <person name="Su P."/>
            <person name="Kiefer A.F."/>
            <person name="Nichols A."/>
            <person name="Cepeda A.J."/>
            <person name="Yan W."/>
            <person name="Fan B."/>
            <person name="Jiang Y."/>
            <person name="Adhikari A."/>
            <person name="Zheng C.-J."/>
            <person name="Schuster L."/>
            <person name="Cowan T.M."/>
            <person name="Smanski M.J."/>
            <person name="Chevrette M.G."/>
            <person name="De Carvalho L.P.S."/>
            <person name="Shen B."/>
        </authorList>
    </citation>
    <scope>NUCLEOTIDE SEQUENCE [LARGE SCALE GENOMIC DNA]</scope>
    <source>
        <strain evidence="1 2">NPDC002173</strain>
    </source>
</reference>
<protein>
    <submittedName>
        <fullName evidence="1">Uncharacterized protein</fullName>
    </submittedName>
</protein>
<keyword evidence="2" id="KW-1185">Reference proteome</keyword>